<dbReference type="PANTHER" id="PTHR15439:SF24">
    <property type="entry name" value="DWNN DOMAIN-CONTAINING PROTEIN"/>
    <property type="match status" value="1"/>
</dbReference>
<feature type="domain" description="Zinc knuckle CX2CX3GHX4C" evidence="5">
    <location>
        <begin position="48"/>
        <end position="67"/>
    </location>
</feature>
<feature type="compositionally biased region" description="Polar residues" evidence="4">
    <location>
        <begin position="1"/>
        <end position="11"/>
    </location>
</feature>
<evidence type="ECO:0000256" key="3">
    <source>
        <dbReference type="ARBA" id="ARBA00022833"/>
    </source>
</evidence>
<sequence length="252" mass="27977">MSSAPTSSISTNDDDTKIKNLIDTPDFRKSSNGYGFGQGGMEWKKPQSGYVCHRCNVPGHFIQHCPTNGFPNYDIKKLKLMATPSGGSVGVSKEIEGLSSVSSSSSKRSFRDIPPELHCPLCKGLMKDAVIASKCCFSSFCDKSIKNCNECPRAVEQKPIAEEAVKMKKRKKSCDDAAINMQCGATQNHVAAESYMSTMNPTAFYRQYMSYGHHVLPEESLRRQYVETRKAGFKRNMREMSSELPRPSVITC</sequence>
<evidence type="ECO:0000313" key="7">
    <source>
        <dbReference type="Proteomes" id="UP001152561"/>
    </source>
</evidence>
<comment type="caution">
    <text evidence="6">The sequence shown here is derived from an EMBL/GenBank/DDBJ whole genome shotgun (WGS) entry which is preliminary data.</text>
</comment>
<keyword evidence="2" id="KW-0863">Zinc-finger</keyword>
<name>A0A9Q1M930_9SOLA</name>
<evidence type="ECO:0000313" key="6">
    <source>
        <dbReference type="EMBL" id="KAJ8554413.1"/>
    </source>
</evidence>
<dbReference type="Pfam" id="PF13696">
    <property type="entry name" value="zf-CCHC_2"/>
    <property type="match status" value="1"/>
</dbReference>
<accession>A0A9Q1M930</accession>
<dbReference type="Gene3D" id="4.10.60.10">
    <property type="entry name" value="Zinc finger, CCHC-type"/>
    <property type="match status" value="1"/>
</dbReference>
<feature type="region of interest" description="Disordered" evidence="4">
    <location>
        <begin position="1"/>
        <end position="24"/>
    </location>
</feature>
<keyword evidence="1" id="KW-0479">Metal-binding</keyword>
<dbReference type="SUPFAM" id="SSF57756">
    <property type="entry name" value="Retrovirus zinc finger-like domains"/>
    <property type="match status" value="1"/>
</dbReference>
<protein>
    <recommendedName>
        <fullName evidence="5">Zinc knuckle CX2CX3GHX4C domain-containing protein</fullName>
    </recommendedName>
</protein>
<organism evidence="6 7">
    <name type="scientific">Anisodus acutangulus</name>
    <dbReference type="NCBI Taxonomy" id="402998"/>
    <lineage>
        <taxon>Eukaryota</taxon>
        <taxon>Viridiplantae</taxon>
        <taxon>Streptophyta</taxon>
        <taxon>Embryophyta</taxon>
        <taxon>Tracheophyta</taxon>
        <taxon>Spermatophyta</taxon>
        <taxon>Magnoliopsida</taxon>
        <taxon>eudicotyledons</taxon>
        <taxon>Gunneridae</taxon>
        <taxon>Pentapetalae</taxon>
        <taxon>asterids</taxon>
        <taxon>lamiids</taxon>
        <taxon>Solanales</taxon>
        <taxon>Solanaceae</taxon>
        <taxon>Solanoideae</taxon>
        <taxon>Hyoscyameae</taxon>
        <taxon>Anisodus</taxon>
    </lineage>
</organism>
<dbReference type="PANTHER" id="PTHR15439">
    <property type="entry name" value="RETINOBLASTOMA-BINDING PROTEIN 6"/>
    <property type="match status" value="1"/>
</dbReference>
<dbReference type="InterPro" id="IPR025829">
    <property type="entry name" value="Zn_knuckle_CX2CX3GHX4C"/>
</dbReference>
<evidence type="ECO:0000259" key="5">
    <source>
        <dbReference type="Pfam" id="PF13696"/>
    </source>
</evidence>
<dbReference type="Gene3D" id="3.30.40.10">
    <property type="entry name" value="Zinc/RING finger domain, C3HC4 (zinc finger)"/>
    <property type="match status" value="1"/>
</dbReference>
<dbReference type="InterPro" id="IPR013083">
    <property type="entry name" value="Znf_RING/FYVE/PHD"/>
</dbReference>
<evidence type="ECO:0000256" key="4">
    <source>
        <dbReference type="SAM" id="MobiDB-lite"/>
    </source>
</evidence>
<dbReference type="GO" id="GO:0003676">
    <property type="term" value="F:nucleic acid binding"/>
    <property type="evidence" value="ECO:0007669"/>
    <property type="project" value="InterPro"/>
</dbReference>
<dbReference type="OrthoDB" id="106784at2759"/>
<dbReference type="GO" id="GO:0006511">
    <property type="term" value="P:ubiquitin-dependent protein catabolic process"/>
    <property type="evidence" value="ECO:0007669"/>
    <property type="project" value="TreeGrafter"/>
</dbReference>
<dbReference type="Proteomes" id="UP001152561">
    <property type="component" value="Unassembled WGS sequence"/>
</dbReference>
<evidence type="ECO:0000256" key="2">
    <source>
        <dbReference type="ARBA" id="ARBA00022771"/>
    </source>
</evidence>
<keyword evidence="3" id="KW-0862">Zinc</keyword>
<proteinExistence type="predicted"/>
<dbReference type="GO" id="GO:0005634">
    <property type="term" value="C:nucleus"/>
    <property type="evidence" value="ECO:0007669"/>
    <property type="project" value="TreeGrafter"/>
</dbReference>
<dbReference type="GO" id="GO:0061630">
    <property type="term" value="F:ubiquitin protein ligase activity"/>
    <property type="evidence" value="ECO:0007669"/>
    <property type="project" value="InterPro"/>
</dbReference>
<gene>
    <name evidence="6" type="ORF">K7X08_025091</name>
</gene>
<dbReference type="InterPro" id="IPR033489">
    <property type="entry name" value="RBBP6"/>
</dbReference>
<dbReference type="InterPro" id="IPR036875">
    <property type="entry name" value="Znf_CCHC_sf"/>
</dbReference>
<dbReference type="AlphaFoldDB" id="A0A9Q1M930"/>
<keyword evidence="7" id="KW-1185">Reference proteome</keyword>
<feature type="compositionally biased region" description="Basic and acidic residues" evidence="4">
    <location>
        <begin position="14"/>
        <end position="24"/>
    </location>
</feature>
<reference evidence="7" key="1">
    <citation type="journal article" date="2023" name="Proc. Natl. Acad. Sci. U.S.A.">
        <title>Genomic and structural basis for evolution of tropane alkaloid biosynthesis.</title>
        <authorList>
            <person name="Wanga Y.-J."/>
            <person name="Taina T."/>
            <person name="Yua J.-Y."/>
            <person name="Lia J."/>
            <person name="Xua B."/>
            <person name="Chenc J."/>
            <person name="D'Auriad J.C."/>
            <person name="Huanga J.-P."/>
            <person name="Huanga S.-X."/>
        </authorList>
    </citation>
    <scope>NUCLEOTIDE SEQUENCE [LARGE SCALE GENOMIC DNA]</scope>
    <source>
        <strain evidence="7">cv. KIB-2019</strain>
    </source>
</reference>
<dbReference type="GO" id="GO:0006397">
    <property type="term" value="P:mRNA processing"/>
    <property type="evidence" value="ECO:0007669"/>
    <property type="project" value="InterPro"/>
</dbReference>
<dbReference type="SUPFAM" id="SSF57850">
    <property type="entry name" value="RING/U-box"/>
    <property type="match status" value="1"/>
</dbReference>
<evidence type="ECO:0000256" key="1">
    <source>
        <dbReference type="ARBA" id="ARBA00022723"/>
    </source>
</evidence>
<dbReference type="GO" id="GO:0016567">
    <property type="term" value="P:protein ubiquitination"/>
    <property type="evidence" value="ECO:0007669"/>
    <property type="project" value="InterPro"/>
</dbReference>
<dbReference type="GO" id="GO:0008270">
    <property type="term" value="F:zinc ion binding"/>
    <property type="evidence" value="ECO:0007669"/>
    <property type="project" value="UniProtKB-KW"/>
</dbReference>
<dbReference type="EMBL" id="JAJAGQ010000009">
    <property type="protein sequence ID" value="KAJ8554413.1"/>
    <property type="molecule type" value="Genomic_DNA"/>
</dbReference>